<reference evidence="12" key="1">
    <citation type="journal article" date="2019" name="Int. J. Syst. Evol. Microbiol.">
        <title>The Global Catalogue of Microorganisms (GCM) 10K type strain sequencing project: providing services to taxonomists for standard genome sequencing and annotation.</title>
        <authorList>
            <consortium name="The Broad Institute Genomics Platform"/>
            <consortium name="The Broad Institute Genome Sequencing Center for Infectious Disease"/>
            <person name="Wu L."/>
            <person name="Ma J."/>
        </authorList>
    </citation>
    <scope>NUCLEOTIDE SEQUENCE [LARGE SCALE GENOMIC DNA]</scope>
    <source>
        <strain evidence="12">ICMP 6774ER</strain>
    </source>
</reference>
<dbReference type="EMBL" id="JBHUFV010000068">
    <property type="protein sequence ID" value="MFD1938438.1"/>
    <property type="molecule type" value="Genomic_DNA"/>
</dbReference>
<name>A0ABW4T8V2_9ACTN</name>
<evidence type="ECO:0000256" key="6">
    <source>
        <dbReference type="ARBA" id="ARBA00023054"/>
    </source>
</evidence>
<dbReference type="PANTHER" id="PTHR35794:SF2">
    <property type="entry name" value="CELL DIVISION PROTEIN DIVIVA"/>
    <property type="match status" value="1"/>
</dbReference>
<organism evidence="11 12">
    <name type="scientific">Nonomuraea mangrovi</name>
    <dbReference type="NCBI Taxonomy" id="2316207"/>
    <lineage>
        <taxon>Bacteria</taxon>
        <taxon>Bacillati</taxon>
        <taxon>Actinomycetota</taxon>
        <taxon>Actinomycetes</taxon>
        <taxon>Streptosporangiales</taxon>
        <taxon>Streptosporangiaceae</taxon>
        <taxon>Nonomuraea</taxon>
    </lineage>
</organism>
<protein>
    <recommendedName>
        <fullName evidence="3">Cell wall synthesis protein Wag31</fullName>
    </recommendedName>
    <alternativeName>
        <fullName evidence="8">Antigen 84</fullName>
    </alternativeName>
</protein>
<dbReference type="NCBIfam" id="TIGR03544">
    <property type="entry name" value="DivI1A_domain"/>
    <property type="match status" value="1"/>
</dbReference>
<feature type="region of interest" description="Disordered" evidence="10">
    <location>
        <begin position="1"/>
        <end position="34"/>
    </location>
</feature>
<evidence type="ECO:0000313" key="11">
    <source>
        <dbReference type="EMBL" id="MFD1938438.1"/>
    </source>
</evidence>
<keyword evidence="7" id="KW-0131">Cell cycle</keyword>
<keyword evidence="6 9" id="KW-0175">Coiled coil</keyword>
<dbReference type="InterPro" id="IPR007793">
    <property type="entry name" value="DivIVA_fam"/>
</dbReference>
<feature type="region of interest" description="Disordered" evidence="10">
    <location>
        <begin position="204"/>
        <end position="270"/>
    </location>
</feature>
<sequence length="270" mass="29283">MHTDHDETDHDHFERGGHESRRSDYRRATSSAGRAHADTTAGLLTASAVHHQVFSVVRLREGYDLAEVDAFLTRVETSLAQLWNDNTHLREQLAAWLAAEPAPSPNGAAARRDAEELITSAQQQAHEILQEARARAQTLHDEAQQAARALREQAHAPYRHLVEYHLGQLAGLATDHGQYLNDGLAAHLAQLRHLLADSLSPDPLSPDPLVSDPVTSPLARSGVSADQPQGPAPHSLPLPASYRPGHLPAGVDVAGSLIPTQPLPESRHRA</sequence>
<evidence type="ECO:0000256" key="9">
    <source>
        <dbReference type="SAM" id="Coils"/>
    </source>
</evidence>
<evidence type="ECO:0000256" key="1">
    <source>
        <dbReference type="ARBA" id="ARBA00004496"/>
    </source>
</evidence>
<feature type="coiled-coil region" evidence="9">
    <location>
        <begin position="111"/>
        <end position="153"/>
    </location>
</feature>
<evidence type="ECO:0000256" key="7">
    <source>
        <dbReference type="ARBA" id="ARBA00023306"/>
    </source>
</evidence>
<evidence type="ECO:0000256" key="4">
    <source>
        <dbReference type="ARBA" id="ARBA00022490"/>
    </source>
</evidence>
<proteinExistence type="inferred from homology"/>
<comment type="caution">
    <text evidence="11">The sequence shown here is derived from an EMBL/GenBank/DDBJ whole genome shotgun (WGS) entry which is preliminary data.</text>
</comment>
<keyword evidence="5" id="KW-0132">Cell division</keyword>
<dbReference type="RefSeq" id="WP_379580450.1">
    <property type="nucleotide sequence ID" value="NZ_JBHUFV010000068.1"/>
</dbReference>
<keyword evidence="12" id="KW-1185">Reference proteome</keyword>
<dbReference type="PANTHER" id="PTHR35794">
    <property type="entry name" value="CELL DIVISION PROTEIN DIVIVA"/>
    <property type="match status" value="1"/>
</dbReference>
<keyword evidence="4" id="KW-0963">Cytoplasm</keyword>
<evidence type="ECO:0000256" key="10">
    <source>
        <dbReference type="SAM" id="MobiDB-lite"/>
    </source>
</evidence>
<evidence type="ECO:0000313" key="12">
    <source>
        <dbReference type="Proteomes" id="UP001597368"/>
    </source>
</evidence>
<dbReference type="Gene3D" id="6.10.250.660">
    <property type="match status" value="1"/>
</dbReference>
<dbReference type="CDD" id="cd06503">
    <property type="entry name" value="ATP-synt_Fo_b"/>
    <property type="match status" value="1"/>
</dbReference>
<dbReference type="InterPro" id="IPR019933">
    <property type="entry name" value="DivIVA_domain"/>
</dbReference>
<evidence type="ECO:0000256" key="8">
    <source>
        <dbReference type="ARBA" id="ARBA00031737"/>
    </source>
</evidence>
<comment type="subcellular location">
    <subcellularLocation>
        <location evidence="1">Cytoplasm</location>
    </subcellularLocation>
</comment>
<feature type="compositionally biased region" description="Low complexity" evidence="10">
    <location>
        <begin position="204"/>
        <end position="213"/>
    </location>
</feature>
<feature type="compositionally biased region" description="Basic and acidic residues" evidence="10">
    <location>
        <begin position="1"/>
        <end position="27"/>
    </location>
</feature>
<evidence type="ECO:0000256" key="2">
    <source>
        <dbReference type="ARBA" id="ARBA00009008"/>
    </source>
</evidence>
<dbReference type="Proteomes" id="UP001597368">
    <property type="component" value="Unassembled WGS sequence"/>
</dbReference>
<dbReference type="Gene3D" id="1.20.5.2950">
    <property type="match status" value="1"/>
</dbReference>
<accession>A0ABW4T8V2</accession>
<evidence type="ECO:0000256" key="5">
    <source>
        <dbReference type="ARBA" id="ARBA00022618"/>
    </source>
</evidence>
<comment type="similarity">
    <text evidence="2">Belongs to the DivIVA family.</text>
</comment>
<evidence type="ECO:0000256" key="3">
    <source>
        <dbReference type="ARBA" id="ARBA00018787"/>
    </source>
</evidence>
<gene>
    <name evidence="11" type="ORF">ACFSKW_43890</name>
</gene>